<evidence type="ECO:0008006" key="3">
    <source>
        <dbReference type="Google" id="ProtNLM"/>
    </source>
</evidence>
<accession>A0A0J7ZAK8</accession>
<dbReference type="EMBL" id="LFNT01000022">
    <property type="protein sequence ID" value="KMS73116.1"/>
    <property type="molecule type" value="Genomic_DNA"/>
</dbReference>
<dbReference type="OrthoDB" id="7171245at2"/>
<protein>
    <recommendedName>
        <fullName evidence="3">DUF4034 domain-containing protein</fullName>
    </recommendedName>
</protein>
<organism evidence="1 2">
    <name type="scientific">Streptomyces viridochromogenes</name>
    <dbReference type="NCBI Taxonomy" id="1938"/>
    <lineage>
        <taxon>Bacteria</taxon>
        <taxon>Bacillati</taxon>
        <taxon>Actinomycetota</taxon>
        <taxon>Actinomycetes</taxon>
        <taxon>Kitasatosporales</taxon>
        <taxon>Streptomycetaceae</taxon>
        <taxon>Streptomyces</taxon>
    </lineage>
</organism>
<evidence type="ECO:0000313" key="1">
    <source>
        <dbReference type="EMBL" id="KMS73116.1"/>
    </source>
</evidence>
<dbReference type="RefSeq" id="WP_048582721.1">
    <property type="nucleotide sequence ID" value="NZ_LFNT01000022.1"/>
</dbReference>
<reference evidence="1 2" key="1">
    <citation type="submission" date="2015-06" db="EMBL/GenBank/DDBJ databases">
        <authorList>
            <person name="Ju K.-S."/>
            <person name="Doroghazi J.R."/>
            <person name="Metcalf W.W."/>
        </authorList>
    </citation>
    <scope>NUCLEOTIDE SEQUENCE [LARGE SCALE GENOMIC DNA]</scope>
    <source>
        <strain evidence="1 2">NRRL 3414</strain>
    </source>
</reference>
<evidence type="ECO:0000313" key="2">
    <source>
        <dbReference type="Proteomes" id="UP000037432"/>
    </source>
</evidence>
<dbReference type="Proteomes" id="UP000037432">
    <property type="component" value="Unassembled WGS sequence"/>
</dbReference>
<gene>
    <name evidence="1" type="ORF">ACM01_20380</name>
</gene>
<comment type="caution">
    <text evidence="1">The sequence shown here is derived from an EMBL/GenBank/DDBJ whole genome shotgun (WGS) entry which is preliminary data.</text>
</comment>
<sequence length="330" mass="37207">MFGKLFGRGAERPVTDPYALPAPRRQKNGTYTLRALGDTRVLALVEAADAGDWEAVKAALAPFDLGREQAVLGQLTDVDGVEEWIVRAAEQDKDDKELRATALLISGARHVAWGWEARTSARAVDVSREQWQTFYERLRIAEEHLLEAAELRPEWVTPWRHLLTSGRGMSVDDSVQDARLAAGLRRDPLNLDIHLEWVSHLQPRWGGEPGQALEFARKAFAAAPDGHRLGCVVAMAHIEDWVESDDRDCLQQPRIRTELREAAERSILHHAYERSLGWQGDYNIFAMALSLAGSSKASNVFRELDGVITEWPWTFMADPEKAYARFRKAF</sequence>
<dbReference type="AlphaFoldDB" id="A0A0J7ZAK8"/>
<name>A0A0J7ZAK8_STRVR</name>
<dbReference type="PATRIC" id="fig|1938.3.peg.2969"/>
<proteinExistence type="predicted"/>